<dbReference type="eggNOG" id="COG0193">
    <property type="taxonomic scope" value="Bacteria"/>
</dbReference>
<dbReference type="SUPFAM" id="SSF53178">
    <property type="entry name" value="Peptidyl-tRNA hydrolase-like"/>
    <property type="match status" value="1"/>
</dbReference>
<evidence type="ECO:0000256" key="5">
    <source>
        <dbReference type="ARBA" id="ARBA00038063"/>
    </source>
</evidence>
<dbReference type="PROSITE" id="PS01195">
    <property type="entry name" value="PEPT_TRNA_HYDROL_1"/>
    <property type="match status" value="1"/>
</dbReference>
<feature type="binding site" evidence="7">
    <location>
        <position position="77"/>
    </location>
    <ligand>
        <name>tRNA</name>
        <dbReference type="ChEBI" id="CHEBI:17843"/>
    </ligand>
</feature>
<dbReference type="CDD" id="cd00462">
    <property type="entry name" value="PTH"/>
    <property type="match status" value="1"/>
</dbReference>
<dbReference type="Gene3D" id="3.40.50.1470">
    <property type="entry name" value="Peptidyl-tRNA hydrolase"/>
    <property type="match status" value="1"/>
</dbReference>
<dbReference type="STRING" id="1121439.dsat_0821"/>
<evidence type="ECO:0000256" key="9">
    <source>
        <dbReference type="RuleBase" id="RU004320"/>
    </source>
</evidence>
<dbReference type="PANTHER" id="PTHR17224:SF1">
    <property type="entry name" value="PEPTIDYL-TRNA HYDROLASE"/>
    <property type="match status" value="1"/>
</dbReference>
<dbReference type="PANTHER" id="PTHR17224">
    <property type="entry name" value="PEPTIDYL-TRNA HYDROLASE"/>
    <property type="match status" value="1"/>
</dbReference>
<evidence type="ECO:0000256" key="3">
    <source>
        <dbReference type="ARBA" id="ARBA00022801"/>
    </source>
</evidence>
<dbReference type="GO" id="GO:0006515">
    <property type="term" value="P:protein quality control for misfolded or incompletely synthesized proteins"/>
    <property type="evidence" value="ECO:0007669"/>
    <property type="project" value="UniProtKB-UniRule"/>
</dbReference>
<evidence type="ECO:0000313" key="11">
    <source>
        <dbReference type="Proteomes" id="UP000014975"/>
    </source>
</evidence>
<dbReference type="PATRIC" id="fig|1121439.3.peg.2190"/>
<dbReference type="InterPro" id="IPR036416">
    <property type="entry name" value="Pept_tRNA_hydro_sf"/>
</dbReference>
<keyword evidence="2 7" id="KW-0820">tRNA-binding</keyword>
<name>S7T338_9BACT</name>
<evidence type="ECO:0000256" key="1">
    <source>
        <dbReference type="ARBA" id="ARBA00013260"/>
    </source>
</evidence>
<protein>
    <recommendedName>
        <fullName evidence="6 7">Peptidyl-tRNA hydrolase</fullName>
        <shortName evidence="7">Pth</shortName>
        <ecNumber evidence="1 7">3.1.1.29</ecNumber>
    </recommendedName>
</protein>
<dbReference type="AlphaFoldDB" id="S7T338"/>
<evidence type="ECO:0000256" key="2">
    <source>
        <dbReference type="ARBA" id="ARBA00022555"/>
    </source>
</evidence>
<dbReference type="NCBIfam" id="TIGR00447">
    <property type="entry name" value="pth"/>
    <property type="match status" value="1"/>
</dbReference>
<comment type="caution">
    <text evidence="10">The sequence shown here is derived from an EMBL/GenBank/DDBJ whole genome shotgun (WGS) entry which is preliminary data.</text>
</comment>
<dbReference type="InterPro" id="IPR001328">
    <property type="entry name" value="Pept_tRNA_hydro"/>
</dbReference>
<dbReference type="EMBL" id="ATHI01000028">
    <property type="protein sequence ID" value="EPR31497.1"/>
    <property type="molecule type" value="Genomic_DNA"/>
</dbReference>
<dbReference type="GO" id="GO:0000049">
    <property type="term" value="F:tRNA binding"/>
    <property type="evidence" value="ECO:0007669"/>
    <property type="project" value="UniProtKB-UniRule"/>
</dbReference>
<evidence type="ECO:0000256" key="7">
    <source>
        <dbReference type="HAMAP-Rule" id="MF_00083"/>
    </source>
</evidence>
<evidence type="ECO:0000256" key="4">
    <source>
        <dbReference type="ARBA" id="ARBA00022884"/>
    </source>
</evidence>
<sequence>MDIKGLIVGLGNPGEAYRDTRHNVGFMVVDAVLDEIAAKPYRRQTKLPSPAEFDLWAVSLPRVRGDFLLAKPYTYMNLSGRAVARICMENGVKPENVLVIHDEMDLPFGRLKAKLGGGTAGHNGLASIVSELGSERFLRLRVGIGRPPERGQVTEWVLAPFSSEEAQRLPDVLVTARDALPLFFTPGGKGLSQAQQALHAFDVSFSDPDNEKSSE</sequence>
<feature type="binding site" evidence="7">
    <location>
        <position position="17"/>
    </location>
    <ligand>
        <name>tRNA</name>
        <dbReference type="ChEBI" id="CHEBI:17843"/>
    </ligand>
</feature>
<keyword evidence="4 7" id="KW-0694">RNA-binding</keyword>
<dbReference type="RefSeq" id="WP_020887518.1">
    <property type="nucleotide sequence ID" value="NZ_ATHI01000028.1"/>
</dbReference>
<dbReference type="Proteomes" id="UP000014975">
    <property type="component" value="Unassembled WGS sequence"/>
</dbReference>
<dbReference type="InterPro" id="IPR018171">
    <property type="entry name" value="Pept_tRNA_hydro_CS"/>
</dbReference>
<feature type="site" description="Discriminates between blocked and unblocked aminoacyl-tRNA" evidence="7">
    <location>
        <position position="12"/>
    </location>
</feature>
<feature type="binding site" evidence="7">
    <location>
        <position position="123"/>
    </location>
    <ligand>
        <name>tRNA</name>
        <dbReference type="ChEBI" id="CHEBI:17843"/>
    </ligand>
</feature>
<dbReference type="EC" id="3.1.1.29" evidence="1 7"/>
<comment type="function">
    <text evidence="7">Hydrolyzes ribosome-free peptidyl-tRNAs (with 1 or more amino acids incorporated), which drop off the ribosome during protein synthesis, or as a result of ribosome stalling.</text>
</comment>
<dbReference type="GO" id="GO:0005737">
    <property type="term" value="C:cytoplasm"/>
    <property type="evidence" value="ECO:0007669"/>
    <property type="project" value="UniProtKB-SubCell"/>
</dbReference>
<dbReference type="OrthoDB" id="9800507at2"/>
<comment type="function">
    <text evidence="7">Catalyzes the release of premature peptidyl moieties from peptidyl-tRNA molecules trapped in stalled 50S ribosomal subunits, and thus maintains levels of free tRNAs and 50S ribosomes.</text>
</comment>
<comment type="subcellular location">
    <subcellularLocation>
        <location evidence="7">Cytoplasm</location>
    </subcellularLocation>
</comment>
<comment type="catalytic activity">
    <reaction evidence="7 8">
        <text>an N-acyl-L-alpha-aminoacyl-tRNA + H2O = an N-acyl-L-amino acid + a tRNA + H(+)</text>
        <dbReference type="Rhea" id="RHEA:54448"/>
        <dbReference type="Rhea" id="RHEA-COMP:10123"/>
        <dbReference type="Rhea" id="RHEA-COMP:13883"/>
        <dbReference type="ChEBI" id="CHEBI:15377"/>
        <dbReference type="ChEBI" id="CHEBI:15378"/>
        <dbReference type="ChEBI" id="CHEBI:59874"/>
        <dbReference type="ChEBI" id="CHEBI:78442"/>
        <dbReference type="ChEBI" id="CHEBI:138191"/>
        <dbReference type="EC" id="3.1.1.29"/>
    </reaction>
</comment>
<reference evidence="10 11" key="1">
    <citation type="journal article" date="2013" name="Genome Announc.">
        <title>Draft genome sequences for three mercury-methylating, sulfate-reducing bacteria.</title>
        <authorList>
            <person name="Brown S.D."/>
            <person name="Hurt R.A.Jr."/>
            <person name="Gilmour C.C."/>
            <person name="Elias D.A."/>
        </authorList>
    </citation>
    <scope>NUCLEOTIDE SEQUENCE [LARGE SCALE GENOMIC DNA]</scope>
    <source>
        <strain evidence="10 11">DSM 16529</strain>
    </source>
</reference>
<dbReference type="Pfam" id="PF01195">
    <property type="entry name" value="Pept_tRNA_hydro"/>
    <property type="match status" value="1"/>
</dbReference>
<organism evidence="10 11">
    <name type="scientific">Alkalidesulfovibrio alkalitolerans DSM 16529</name>
    <dbReference type="NCBI Taxonomy" id="1121439"/>
    <lineage>
        <taxon>Bacteria</taxon>
        <taxon>Pseudomonadati</taxon>
        <taxon>Thermodesulfobacteriota</taxon>
        <taxon>Desulfovibrionia</taxon>
        <taxon>Desulfovibrionales</taxon>
        <taxon>Desulfovibrionaceae</taxon>
        <taxon>Alkalidesulfovibrio</taxon>
    </lineage>
</organism>
<feature type="binding site" evidence="7">
    <location>
        <position position="75"/>
    </location>
    <ligand>
        <name>tRNA</name>
        <dbReference type="ChEBI" id="CHEBI:17843"/>
    </ligand>
</feature>
<accession>S7T338</accession>
<evidence type="ECO:0000256" key="8">
    <source>
        <dbReference type="RuleBase" id="RU000673"/>
    </source>
</evidence>
<dbReference type="GO" id="GO:0072344">
    <property type="term" value="P:rescue of stalled ribosome"/>
    <property type="evidence" value="ECO:0007669"/>
    <property type="project" value="UniProtKB-UniRule"/>
</dbReference>
<comment type="similarity">
    <text evidence="5 7 9">Belongs to the PTH family.</text>
</comment>
<comment type="subunit">
    <text evidence="7">Monomer.</text>
</comment>
<keyword evidence="3 7" id="KW-0378">Hydrolase</keyword>
<feature type="active site" description="Proton acceptor" evidence="7">
    <location>
        <position position="22"/>
    </location>
</feature>
<keyword evidence="7" id="KW-0963">Cytoplasm</keyword>
<keyword evidence="11" id="KW-1185">Reference proteome</keyword>
<gene>
    <name evidence="7" type="primary">pth</name>
    <name evidence="10" type="ORF">dsat_0821</name>
</gene>
<evidence type="ECO:0000313" key="10">
    <source>
        <dbReference type="EMBL" id="EPR31497.1"/>
    </source>
</evidence>
<dbReference type="FunFam" id="3.40.50.1470:FF:000001">
    <property type="entry name" value="Peptidyl-tRNA hydrolase"/>
    <property type="match status" value="1"/>
</dbReference>
<proteinExistence type="inferred from homology"/>
<evidence type="ECO:0000256" key="6">
    <source>
        <dbReference type="ARBA" id="ARBA00050038"/>
    </source>
</evidence>
<dbReference type="GO" id="GO:0004045">
    <property type="term" value="F:peptidyl-tRNA hydrolase activity"/>
    <property type="evidence" value="ECO:0007669"/>
    <property type="project" value="UniProtKB-UniRule"/>
</dbReference>
<feature type="site" description="Stabilizes the basic form of H active site to accept a proton" evidence="7">
    <location>
        <position position="102"/>
    </location>
</feature>
<dbReference type="HAMAP" id="MF_00083">
    <property type="entry name" value="Pept_tRNA_hydro_bact"/>
    <property type="match status" value="1"/>
</dbReference>